<accession>A0AAE3LFU0</accession>
<dbReference type="EMBL" id="JAOPKC010000018">
    <property type="protein sequence ID" value="MCU4719006.1"/>
    <property type="molecule type" value="Genomic_DNA"/>
</dbReference>
<protein>
    <submittedName>
        <fullName evidence="2">Uncharacterized protein</fullName>
    </submittedName>
</protein>
<dbReference type="EMBL" id="JAOPKD010000016">
    <property type="protein sequence ID" value="MCU4727935.1"/>
    <property type="molecule type" value="Genomic_DNA"/>
</dbReference>
<comment type="caution">
    <text evidence="2">The sequence shown here is derived from an EMBL/GenBank/DDBJ whole genome shotgun (WGS) entry which is preliminary data.</text>
</comment>
<evidence type="ECO:0000313" key="4">
    <source>
        <dbReference type="Proteomes" id="UP001209746"/>
    </source>
</evidence>
<sequence>MPIEKRTDSADLSSLQRHLSEALENAESETTKYHLREAYQKVVFMEIDE</sequence>
<gene>
    <name evidence="2" type="ORF">OB914_13315</name>
    <name evidence="1" type="ORF">OB916_13200</name>
</gene>
<dbReference type="RefSeq" id="WP_315909759.1">
    <property type="nucleotide sequence ID" value="NZ_JAOPKC010000018.1"/>
</dbReference>
<dbReference type="Proteomes" id="UP001209746">
    <property type="component" value="Unassembled WGS sequence"/>
</dbReference>
<evidence type="ECO:0000313" key="1">
    <source>
        <dbReference type="EMBL" id="MCU4719006.1"/>
    </source>
</evidence>
<organism evidence="2 4">
    <name type="scientific">Halapricum hydrolyticum</name>
    <dbReference type="NCBI Taxonomy" id="2979991"/>
    <lineage>
        <taxon>Archaea</taxon>
        <taxon>Methanobacteriati</taxon>
        <taxon>Methanobacteriota</taxon>
        <taxon>Stenosarchaea group</taxon>
        <taxon>Halobacteria</taxon>
        <taxon>Halobacteriales</taxon>
        <taxon>Haloarculaceae</taxon>
        <taxon>Halapricum</taxon>
    </lineage>
</organism>
<dbReference type="Proteomes" id="UP001208186">
    <property type="component" value="Unassembled WGS sequence"/>
</dbReference>
<proteinExistence type="predicted"/>
<evidence type="ECO:0000313" key="3">
    <source>
        <dbReference type="Proteomes" id="UP001208186"/>
    </source>
</evidence>
<name>A0AAE3LFU0_9EURY</name>
<dbReference type="AlphaFoldDB" id="A0AAE3LFU0"/>
<reference evidence="2" key="1">
    <citation type="submission" date="2023-02" db="EMBL/GenBank/DDBJ databases">
        <title>Enrichment on poylsaccharides allowed isolation of novel metabolic and taxonomic groups of Haloarchaea.</title>
        <authorList>
            <person name="Sorokin D.Y."/>
            <person name="Elcheninov A.G."/>
            <person name="Khizhniak T.V."/>
            <person name="Kolganova T.V."/>
            <person name="Kublanov I.V."/>
        </authorList>
    </citation>
    <scope>NUCLEOTIDE SEQUENCE</scope>
    <source>
        <strain evidence="1 3">HArc-curdl5-1</strain>
        <strain evidence="2">HArc-curdl7</strain>
    </source>
</reference>
<evidence type="ECO:0000313" key="2">
    <source>
        <dbReference type="EMBL" id="MCU4727935.1"/>
    </source>
</evidence>
<keyword evidence="3" id="KW-1185">Reference proteome</keyword>